<dbReference type="InterPro" id="IPR036866">
    <property type="entry name" value="RibonucZ/Hydroxyglut_hydro"/>
</dbReference>
<dbReference type="SUPFAM" id="SSF56281">
    <property type="entry name" value="Metallo-hydrolase/oxidoreductase"/>
    <property type="match status" value="1"/>
</dbReference>
<dbReference type="EMBL" id="RJKE01000001">
    <property type="protein sequence ID" value="ROO89599.1"/>
    <property type="molecule type" value="Genomic_DNA"/>
</dbReference>
<dbReference type="Pfam" id="PF00753">
    <property type="entry name" value="Lactamase_B"/>
    <property type="match status" value="1"/>
</dbReference>
<evidence type="ECO:0000313" key="2">
    <source>
        <dbReference type="EMBL" id="ROO89599.1"/>
    </source>
</evidence>
<dbReference type="AlphaFoldDB" id="A0A3N1D807"/>
<evidence type="ECO:0000313" key="3">
    <source>
        <dbReference type="Proteomes" id="UP000272400"/>
    </source>
</evidence>
<keyword evidence="2" id="KW-0378">Hydrolase</keyword>
<dbReference type="Gene3D" id="3.60.15.10">
    <property type="entry name" value="Ribonuclease Z/Hydroxyacylglutathione hydrolase-like"/>
    <property type="match status" value="1"/>
</dbReference>
<dbReference type="PANTHER" id="PTHR42951:SF4">
    <property type="entry name" value="ACYL-COENZYME A THIOESTERASE MBLAC2"/>
    <property type="match status" value="1"/>
</dbReference>
<gene>
    <name evidence="2" type="ORF">EDD29_7300</name>
</gene>
<proteinExistence type="predicted"/>
<feature type="domain" description="Metallo-beta-lactamase" evidence="1">
    <location>
        <begin position="26"/>
        <end position="198"/>
    </location>
</feature>
<dbReference type="GO" id="GO:0016787">
    <property type="term" value="F:hydrolase activity"/>
    <property type="evidence" value="ECO:0007669"/>
    <property type="project" value="UniProtKB-KW"/>
</dbReference>
<dbReference type="SMART" id="SM00849">
    <property type="entry name" value="Lactamase_B"/>
    <property type="match status" value="1"/>
</dbReference>
<keyword evidence="3" id="KW-1185">Reference proteome</keyword>
<protein>
    <submittedName>
        <fullName evidence="2">Glyoxylase-like metal-dependent hydrolase (Beta-lactamase superfamily II)</fullName>
    </submittedName>
</protein>
<dbReference type="PANTHER" id="PTHR42951">
    <property type="entry name" value="METALLO-BETA-LACTAMASE DOMAIN-CONTAINING"/>
    <property type="match status" value="1"/>
</dbReference>
<reference evidence="2 3" key="1">
    <citation type="submission" date="2018-11" db="EMBL/GenBank/DDBJ databases">
        <title>Sequencing the genomes of 1000 actinobacteria strains.</title>
        <authorList>
            <person name="Klenk H.-P."/>
        </authorList>
    </citation>
    <scope>NUCLEOTIDE SEQUENCE [LARGE SCALE GENOMIC DNA]</scope>
    <source>
        <strain evidence="2 3">DSM 44254</strain>
    </source>
</reference>
<dbReference type="OrthoDB" id="2273115at2"/>
<dbReference type="RefSeq" id="WP_123670893.1">
    <property type="nucleotide sequence ID" value="NZ_RJKE01000001.1"/>
</dbReference>
<name>A0A3N1D807_9ACTN</name>
<dbReference type="InterPro" id="IPR001279">
    <property type="entry name" value="Metallo-B-lactamas"/>
</dbReference>
<dbReference type="InterPro" id="IPR050855">
    <property type="entry name" value="NDM-1-like"/>
</dbReference>
<comment type="caution">
    <text evidence="2">The sequence shown here is derived from an EMBL/GenBank/DDBJ whole genome shotgun (WGS) entry which is preliminary data.</text>
</comment>
<organism evidence="2 3">
    <name type="scientific">Actinocorallia herbida</name>
    <dbReference type="NCBI Taxonomy" id="58109"/>
    <lineage>
        <taxon>Bacteria</taxon>
        <taxon>Bacillati</taxon>
        <taxon>Actinomycetota</taxon>
        <taxon>Actinomycetes</taxon>
        <taxon>Streptosporangiales</taxon>
        <taxon>Thermomonosporaceae</taxon>
        <taxon>Actinocorallia</taxon>
    </lineage>
</organism>
<sequence length="255" mass="28102">MKGKVTVISKGPVTVHSYQAPADGLEVTTQLIETPKRIIAIDGQYKLEYADEVVAYAKGLGKPIDRLIISHAHPDHFLGAARFGAPIFALRETRAAIAAMADLKDPSGREVRIDDVLPTETVILGTDLVDGIPLSFEHLHGGEIADSLIIALPEHRILIAQVVSNRVHLWVADRDFAGWKANIERLVNRRYETILPGHGEPTDRTVWRELYDYLDVAGDFAGYDGATYKAKMIERFPGWTGVEIIDIANALHPAP</sequence>
<evidence type="ECO:0000259" key="1">
    <source>
        <dbReference type="SMART" id="SM00849"/>
    </source>
</evidence>
<dbReference type="Proteomes" id="UP000272400">
    <property type="component" value="Unassembled WGS sequence"/>
</dbReference>
<accession>A0A3N1D807</accession>